<dbReference type="AlphaFoldDB" id="A0A4S4LCV8"/>
<dbReference type="EMBL" id="SGPK01000060">
    <property type="protein sequence ID" value="THH09519.1"/>
    <property type="molecule type" value="Genomic_DNA"/>
</dbReference>
<proteinExistence type="predicted"/>
<dbReference type="PANTHER" id="PTHR19303:SF70">
    <property type="entry name" value="HTH CENPB-TYPE DOMAIN-CONTAINING PROTEIN"/>
    <property type="match status" value="1"/>
</dbReference>
<dbReference type="GO" id="GO:0005634">
    <property type="term" value="C:nucleus"/>
    <property type="evidence" value="ECO:0007669"/>
    <property type="project" value="TreeGrafter"/>
</dbReference>
<dbReference type="Gene3D" id="1.10.10.60">
    <property type="entry name" value="Homeodomain-like"/>
    <property type="match status" value="2"/>
</dbReference>
<dbReference type="InterPro" id="IPR050863">
    <property type="entry name" value="CenT-Element_Derived"/>
</dbReference>
<dbReference type="PANTHER" id="PTHR19303">
    <property type="entry name" value="TRANSPOSON"/>
    <property type="match status" value="1"/>
</dbReference>
<evidence type="ECO:0000256" key="2">
    <source>
        <dbReference type="SAM" id="MobiDB-lite"/>
    </source>
</evidence>
<evidence type="ECO:0000256" key="1">
    <source>
        <dbReference type="ARBA" id="ARBA00023125"/>
    </source>
</evidence>
<name>A0A4S4LCV8_9AGAM</name>
<evidence type="ECO:0000313" key="4">
    <source>
        <dbReference type="EMBL" id="THH09519.1"/>
    </source>
</evidence>
<dbReference type="InterPro" id="IPR009057">
    <property type="entry name" value="Homeodomain-like_sf"/>
</dbReference>
<dbReference type="OrthoDB" id="9909311at2759"/>
<feature type="region of interest" description="Disordered" evidence="2">
    <location>
        <begin position="168"/>
        <end position="252"/>
    </location>
</feature>
<dbReference type="SMART" id="SM00674">
    <property type="entry name" value="CENPB"/>
    <property type="match status" value="1"/>
</dbReference>
<gene>
    <name evidence="4" type="ORF">EW145_g1937</name>
</gene>
<feature type="compositionally biased region" description="Low complexity" evidence="2">
    <location>
        <begin position="190"/>
        <end position="252"/>
    </location>
</feature>
<dbReference type="SUPFAM" id="SSF46689">
    <property type="entry name" value="Homeodomain-like"/>
    <property type="match status" value="2"/>
</dbReference>
<evidence type="ECO:0000313" key="5">
    <source>
        <dbReference type="Proteomes" id="UP000308199"/>
    </source>
</evidence>
<dbReference type="GO" id="GO:0003677">
    <property type="term" value="F:DNA binding"/>
    <property type="evidence" value="ECO:0007669"/>
    <property type="project" value="UniProtKB-KW"/>
</dbReference>
<protein>
    <recommendedName>
        <fullName evidence="3">HTH CENPB-type domain-containing protein</fullName>
    </recommendedName>
</protein>
<dbReference type="Pfam" id="PF03221">
    <property type="entry name" value="HTH_Tnp_Tc5"/>
    <property type="match status" value="1"/>
</dbReference>
<dbReference type="Proteomes" id="UP000308199">
    <property type="component" value="Unassembled WGS sequence"/>
</dbReference>
<accession>A0A4S4LCV8</accession>
<keyword evidence="5" id="KW-1185">Reference proteome</keyword>
<dbReference type="InterPro" id="IPR006600">
    <property type="entry name" value="HTH_CenpB_DNA-bd_dom"/>
</dbReference>
<evidence type="ECO:0000259" key="3">
    <source>
        <dbReference type="PROSITE" id="PS51253"/>
    </source>
</evidence>
<organism evidence="4 5">
    <name type="scientific">Phellinidium pouzarii</name>
    <dbReference type="NCBI Taxonomy" id="167371"/>
    <lineage>
        <taxon>Eukaryota</taxon>
        <taxon>Fungi</taxon>
        <taxon>Dikarya</taxon>
        <taxon>Basidiomycota</taxon>
        <taxon>Agaricomycotina</taxon>
        <taxon>Agaricomycetes</taxon>
        <taxon>Hymenochaetales</taxon>
        <taxon>Hymenochaetaceae</taxon>
        <taxon>Phellinidium</taxon>
    </lineage>
</organism>
<reference evidence="4 5" key="1">
    <citation type="submission" date="2019-02" db="EMBL/GenBank/DDBJ databases">
        <title>Genome sequencing of the rare red list fungi Phellinidium pouzarii.</title>
        <authorList>
            <person name="Buettner E."/>
            <person name="Kellner H."/>
        </authorList>
    </citation>
    <scope>NUCLEOTIDE SEQUENCE [LARGE SCALE GENOMIC DNA]</scope>
    <source>
        <strain evidence="4 5">DSM 108285</strain>
    </source>
</reference>
<comment type="caution">
    <text evidence="4">The sequence shown here is derived from an EMBL/GenBank/DDBJ whole genome shotgun (WGS) entry which is preliminary data.</text>
</comment>
<dbReference type="PROSITE" id="PS51253">
    <property type="entry name" value="HTH_CENPB"/>
    <property type="match status" value="1"/>
</dbReference>
<keyword evidence="1" id="KW-0238">DNA-binding</keyword>
<feature type="domain" description="HTH CENPB-type" evidence="3">
    <location>
        <begin position="319"/>
        <end position="392"/>
    </location>
</feature>
<sequence>MGDQHQHQHASYQPYVLDGVTMAIDVDKQQQHGQMSPPSSTDSCPNPIIYNASHANFSATPDPAYVQHEHYGHPGSPGSALTLNPAQLRATAIGPSRVLTRRQARIAQASAHAFASNAHGPQEQQQHFNDNFVIYNSPTSMSRPQTPSRFQTYAEQQRVNLPDLSIGTLNMHHSAGMSPPHPSTPASVTSSSGFSHYGFHHPYASSHSHSRSGSSSTHPRSASPAISVMSAATSLSSASSRPRPPLSSGSLSVASFLTSKPKRRLLNKQRKDICLYFIEHPNSRQEDIAAKWGVERSTVSKILKHKHRWLAVTDGDDQVIAKHRPSKFPEVEMELQDWLQECHTSKTLISDVMIRTKAREVARELGLGEDKFKASAGWVENFKHRQGIKKGIWVGREPIFCGDPSDESEGELLSDLKERRQRERLLLEADILANRAVRPQEHLNVPVITGTDVLGFPSSAKIGWVRPQLTLGTRFGDPPVVMLSMQDNNDASQMNGLNDEQHQQVVIDSQPPPPYPNDNGVTPQGAFVAQGLGFPAPQGSQQQEQVTQMQQFAATWGARTGSGANNGSSTASNPSVNAREAGIALETLMCFLKTKRPDFLTQQEQNIITDIKHLIWVEAAESANAVNAASAAAAAQAAQAAVAPDEAMTGAMSTNSAAAAAAS</sequence>